<dbReference type="PANTHER" id="PTHR14095">
    <property type="entry name" value="PHOSPHATASE 2A REGULATORY SUBUNIT-RELATED"/>
    <property type="match status" value="1"/>
</dbReference>
<keyword evidence="1" id="KW-0479">Metal-binding</keyword>
<dbReference type="Gene3D" id="1.10.238.220">
    <property type="match status" value="1"/>
</dbReference>
<evidence type="ECO:0000259" key="5">
    <source>
        <dbReference type="PROSITE" id="PS50222"/>
    </source>
</evidence>
<comment type="caution">
    <text evidence="6">The sequence shown here is derived from an EMBL/GenBank/DDBJ whole genome shotgun (WGS) entry which is preliminary data.</text>
</comment>
<dbReference type="Pfam" id="PF17958">
    <property type="entry name" value="EF-hand_13"/>
    <property type="match status" value="1"/>
</dbReference>
<dbReference type="Proteomes" id="UP000242188">
    <property type="component" value="Unassembled WGS sequence"/>
</dbReference>
<dbReference type="GO" id="GO:0019888">
    <property type="term" value="F:protein phosphatase regulator activity"/>
    <property type="evidence" value="ECO:0007669"/>
    <property type="project" value="TreeGrafter"/>
</dbReference>
<keyword evidence="7" id="KW-1185">Reference proteome</keyword>
<evidence type="ECO:0000313" key="7">
    <source>
        <dbReference type="Proteomes" id="UP000242188"/>
    </source>
</evidence>
<dbReference type="GO" id="GO:0000159">
    <property type="term" value="C:protein phosphatase type 2A complex"/>
    <property type="evidence" value="ECO:0007669"/>
    <property type="project" value="TreeGrafter"/>
</dbReference>
<feature type="compositionally biased region" description="Basic and acidic residues" evidence="4">
    <location>
        <begin position="152"/>
        <end position="163"/>
    </location>
</feature>
<organism evidence="6 7">
    <name type="scientific">Mizuhopecten yessoensis</name>
    <name type="common">Japanese scallop</name>
    <name type="synonym">Patinopecten yessoensis</name>
    <dbReference type="NCBI Taxonomy" id="6573"/>
    <lineage>
        <taxon>Eukaryota</taxon>
        <taxon>Metazoa</taxon>
        <taxon>Spiralia</taxon>
        <taxon>Lophotrochozoa</taxon>
        <taxon>Mollusca</taxon>
        <taxon>Bivalvia</taxon>
        <taxon>Autobranchia</taxon>
        <taxon>Pteriomorphia</taxon>
        <taxon>Pectinida</taxon>
        <taxon>Pectinoidea</taxon>
        <taxon>Pectinidae</taxon>
        <taxon>Mizuhopecten</taxon>
    </lineage>
</organism>
<dbReference type="PROSITE" id="PS50222">
    <property type="entry name" value="EF_HAND_2"/>
    <property type="match status" value="1"/>
</dbReference>
<dbReference type="Gene3D" id="1.10.238.230">
    <property type="match status" value="1"/>
</dbReference>
<dbReference type="EMBL" id="NEDP02003256">
    <property type="protein sequence ID" value="OWF49096.1"/>
    <property type="molecule type" value="Genomic_DNA"/>
</dbReference>
<dbReference type="SUPFAM" id="SSF47473">
    <property type="entry name" value="EF-hand"/>
    <property type="match status" value="2"/>
</dbReference>
<feature type="compositionally biased region" description="Polar residues" evidence="4">
    <location>
        <begin position="165"/>
        <end position="175"/>
    </location>
</feature>
<dbReference type="PANTHER" id="PTHR14095:SF0">
    <property type="entry name" value="MIP22305P"/>
    <property type="match status" value="1"/>
</dbReference>
<evidence type="ECO:0000256" key="3">
    <source>
        <dbReference type="ARBA" id="ARBA00093310"/>
    </source>
</evidence>
<dbReference type="Pfam" id="PF21161">
    <property type="entry name" value="P2R3B_EF-hand"/>
    <property type="match status" value="1"/>
</dbReference>
<accession>A0A210QK83</accession>
<dbReference type="FunFam" id="1.10.238.10:FF:000628">
    <property type="entry name" value="Serine/threonine-protein phosphatase 2A regulatory subunit B'' subunit beta"/>
    <property type="match status" value="1"/>
</dbReference>
<dbReference type="AlphaFoldDB" id="A0A210QK83"/>
<feature type="region of interest" description="Disordered" evidence="4">
    <location>
        <begin position="120"/>
        <end position="230"/>
    </location>
</feature>
<dbReference type="InterPro" id="IPR041534">
    <property type="entry name" value="EF-hand_13"/>
</dbReference>
<evidence type="ECO:0000313" key="6">
    <source>
        <dbReference type="EMBL" id="OWF49096.1"/>
    </source>
</evidence>
<name>A0A210QK83_MIZYE</name>
<dbReference type="InterPro" id="IPR002048">
    <property type="entry name" value="EF_hand_dom"/>
</dbReference>
<dbReference type="InterPro" id="IPR011992">
    <property type="entry name" value="EF-hand-dom_pair"/>
</dbReference>
<dbReference type="STRING" id="6573.A0A210QK83"/>
<sequence length="696" mass="79396">MFVVPARSVDVGAGLVPAVSVKVRLGPLSKGSDIGGTGIMQKTWAGAQYVHTRVNVYHSNRIELRWKRSVHYCDACDYGASGMASTAPGVRGRGSVPCGAIHYGRCTPVSYPFPQNYRKKSPISPSSPGSIPVAKVIPTRPVRPEPTTDQSRVTEVEPDKGDNVDGTNHGVSNSAKDSKDIISRDGHGDKDLVKVTSKERDKENKELSPPLSTAAPTIKTLSDKDSKGKRKEKTRLLNVNIPKFHFPLGQPGVGDGDKETALQAVSQEFSNLEGGKAFKQHMAAIMKACKLPLYWKGLLFNAAGGEKNGFITQQSFNSMWKRIFQTCHDRPSQFVRLLAKPSTNYLDEDDIIPLIQDVVDTHPGLTFLQEAPEFHSRYVNTVIARMFYCINRSWTGRITIPELRRSNFLQTLERLEEEDDINQIMDFFSYEHFYVVYCKFWELDKDHDLLIDRNDMMRHNDHAIATRVIDRIYSGCVTRGKTFKEGKMSYPEFVWFLLSEEDKRNPTSIEYWFRCMDLDGDGVISMYEMEYFYEEQMQKMEDMGIEKLPFEDCLCQMLDLVRPKQEGRVTLADLKSCKMTNIFFDTFFNLDKFLEHEQRDPFANVRDLENDGPDPTDWEKYAAEEYENLVAEEGAIEQEEILYEDDFEPDDDEIVQKERANLELEMHRNSPVSRGKIGIKSTNDDIYDFSTNDLGY</sequence>
<evidence type="ECO:0000256" key="4">
    <source>
        <dbReference type="SAM" id="MobiDB-lite"/>
    </source>
</evidence>
<reference evidence="6 7" key="1">
    <citation type="journal article" date="2017" name="Nat. Ecol. Evol.">
        <title>Scallop genome provides insights into evolution of bilaterian karyotype and development.</title>
        <authorList>
            <person name="Wang S."/>
            <person name="Zhang J."/>
            <person name="Jiao W."/>
            <person name="Li J."/>
            <person name="Xun X."/>
            <person name="Sun Y."/>
            <person name="Guo X."/>
            <person name="Huan P."/>
            <person name="Dong B."/>
            <person name="Zhang L."/>
            <person name="Hu X."/>
            <person name="Sun X."/>
            <person name="Wang J."/>
            <person name="Zhao C."/>
            <person name="Wang Y."/>
            <person name="Wang D."/>
            <person name="Huang X."/>
            <person name="Wang R."/>
            <person name="Lv J."/>
            <person name="Li Y."/>
            <person name="Zhang Z."/>
            <person name="Liu B."/>
            <person name="Lu W."/>
            <person name="Hui Y."/>
            <person name="Liang J."/>
            <person name="Zhou Z."/>
            <person name="Hou R."/>
            <person name="Li X."/>
            <person name="Liu Y."/>
            <person name="Li H."/>
            <person name="Ning X."/>
            <person name="Lin Y."/>
            <person name="Zhao L."/>
            <person name="Xing Q."/>
            <person name="Dou J."/>
            <person name="Li Y."/>
            <person name="Mao J."/>
            <person name="Guo H."/>
            <person name="Dou H."/>
            <person name="Li T."/>
            <person name="Mu C."/>
            <person name="Jiang W."/>
            <person name="Fu Q."/>
            <person name="Fu X."/>
            <person name="Miao Y."/>
            <person name="Liu J."/>
            <person name="Yu Q."/>
            <person name="Li R."/>
            <person name="Liao H."/>
            <person name="Li X."/>
            <person name="Kong Y."/>
            <person name="Jiang Z."/>
            <person name="Chourrout D."/>
            <person name="Li R."/>
            <person name="Bao Z."/>
        </authorList>
    </citation>
    <scope>NUCLEOTIDE SEQUENCE [LARGE SCALE GENOMIC DNA]</scope>
    <source>
        <strain evidence="6 7">PY_sf001</strain>
    </source>
</reference>
<keyword evidence="2" id="KW-0106">Calcium</keyword>
<feature type="domain" description="EF-hand" evidence="5">
    <location>
        <begin position="504"/>
        <end position="539"/>
    </location>
</feature>
<gene>
    <name evidence="6" type="ORF">KP79_PYT20670</name>
</gene>
<dbReference type="PROSITE" id="PS00018">
    <property type="entry name" value="EF_HAND_1"/>
    <property type="match status" value="1"/>
</dbReference>
<dbReference type="Gene3D" id="1.10.238.10">
    <property type="entry name" value="EF-hand"/>
    <property type="match status" value="1"/>
</dbReference>
<evidence type="ECO:0000256" key="2">
    <source>
        <dbReference type="ARBA" id="ARBA00022837"/>
    </source>
</evidence>
<comment type="function">
    <text evidence="3">The B regulatory subunit might modulate substrate selectivity and catalytic activity, and might also direct the localization of the catalytic enzyme to a particular subcellular compartment.</text>
</comment>
<dbReference type="FunFam" id="1.10.238.230:FF:000001">
    <property type="entry name" value="Serine/threonine-protein phosphatase 2A regulatory subunit B'' subunit beta"/>
    <property type="match status" value="1"/>
</dbReference>
<dbReference type="FunFam" id="1.10.238.220:FF:000001">
    <property type="entry name" value="Serine/threonine-protein phosphatase 2A regulatory subunit B'' subunit alpha"/>
    <property type="match status" value="1"/>
</dbReference>
<dbReference type="OrthoDB" id="5586at2759"/>
<evidence type="ECO:0000256" key="1">
    <source>
        <dbReference type="ARBA" id="ARBA00022723"/>
    </source>
</evidence>
<protein>
    <submittedName>
        <fullName evidence="6">Serine/threonine-protein phosphatase 2A regulatory subunit B'' subunit alpha</fullName>
    </submittedName>
</protein>
<dbReference type="InterPro" id="IPR048855">
    <property type="entry name" value="P2R3A_B_D_EF-hand"/>
</dbReference>
<dbReference type="GO" id="GO:0005509">
    <property type="term" value="F:calcium ion binding"/>
    <property type="evidence" value="ECO:0007669"/>
    <property type="project" value="InterPro"/>
</dbReference>
<dbReference type="Pfam" id="PF13499">
    <property type="entry name" value="EF-hand_7"/>
    <property type="match status" value="1"/>
</dbReference>
<proteinExistence type="predicted"/>
<dbReference type="InterPro" id="IPR018247">
    <property type="entry name" value="EF_Hand_1_Ca_BS"/>
</dbReference>
<feature type="compositionally biased region" description="Basic and acidic residues" evidence="4">
    <location>
        <begin position="176"/>
        <end position="206"/>
    </location>
</feature>
<feature type="compositionally biased region" description="Low complexity" evidence="4">
    <location>
        <begin position="122"/>
        <end position="132"/>
    </location>
</feature>